<dbReference type="Proteomes" id="UP000703269">
    <property type="component" value="Unassembled WGS sequence"/>
</dbReference>
<feature type="active site" description="Proton donor" evidence="7">
    <location>
        <position position="538"/>
    </location>
</feature>
<proteinExistence type="inferred from homology"/>
<dbReference type="PROSITE" id="PS00623">
    <property type="entry name" value="GMC_OXRED_1"/>
    <property type="match status" value="1"/>
</dbReference>
<evidence type="ECO:0000256" key="1">
    <source>
        <dbReference type="ARBA" id="ARBA00001974"/>
    </source>
</evidence>
<dbReference type="GO" id="GO:0050660">
    <property type="term" value="F:flavin adenine dinucleotide binding"/>
    <property type="evidence" value="ECO:0007669"/>
    <property type="project" value="InterPro"/>
</dbReference>
<gene>
    <name evidence="11" type="ORF">PsYK624_050510</name>
</gene>
<feature type="binding site" evidence="8">
    <location>
        <begin position="582"/>
        <end position="583"/>
    </location>
    <ligand>
        <name>FAD</name>
        <dbReference type="ChEBI" id="CHEBI:57692"/>
    </ligand>
</feature>
<evidence type="ECO:0000256" key="6">
    <source>
        <dbReference type="ARBA" id="ARBA00023002"/>
    </source>
</evidence>
<dbReference type="SUPFAM" id="SSF54373">
    <property type="entry name" value="FAD-linked reductases, C-terminal domain"/>
    <property type="match status" value="1"/>
</dbReference>
<feature type="binding site" evidence="8">
    <location>
        <begin position="537"/>
        <end position="538"/>
    </location>
    <ligand>
        <name>FAD</name>
        <dbReference type="ChEBI" id="CHEBI:57692"/>
    </ligand>
</feature>
<comment type="cofactor">
    <cofactor evidence="1 8">
        <name>FAD</name>
        <dbReference type="ChEBI" id="CHEBI:57692"/>
    </cofactor>
</comment>
<feature type="domain" description="Glucose-methanol-choline oxidoreductase N-terminal" evidence="10">
    <location>
        <begin position="94"/>
        <end position="117"/>
    </location>
</feature>
<evidence type="ECO:0000256" key="4">
    <source>
        <dbReference type="ARBA" id="ARBA00022729"/>
    </source>
</evidence>
<dbReference type="InterPro" id="IPR012132">
    <property type="entry name" value="GMC_OxRdtase"/>
</dbReference>
<sequence>MESQLADLQDVSNKTFDYVVVGGGTAGCIVASRLSEDPNVIVAVLEAGPSHLEDPVILNPHSFLKPILNPEYDYNYKTVPQEGLDGQEAMFVRGRGLGGTSQINWMIWTIPQRDEIEAIGKLGNEGWTWENFHKYQRKVQRFYPPPDDERQEYKDLYNSETVGHDGPVPLIFSRDGCGAETLWEKTLGTYGVKSVKTSLDGDIKGIYKNISNIDPKTRERAHAGITYLLPALKRPNLKVLTGASVHKILTEGADGTVAASGVQFEHGGQVCTVFVRNEVVVCAGVIKSPQVLELSAIGDRKILEPLGIGVKIDLPGVGANMQEHVVMGINRWKVKEDLNIVTGGMVDEPAQAKKWSKVLGLPHTIQMVVNSLSFVPIQDASDRAELLVRRQQEKLARDAGAYPPGLKAQHELQLQMLADPRVPDFETQFFPFMFNFFPNPEPEKPYLNMFPILGRPFSRGTVHITSADPKVEPAIDPRYFSEQIDLDIMVDSVKFIRKVAQTEPFGSIIEREELPGPDVQTDEQIYEYVKKYSGSSWHTCGSNSMMPRDKGGVVDAKFKVHGTKNIRVVDLSILPLQTAVHPQATVYTLAEMACDIIRGRS</sequence>
<dbReference type="GO" id="GO:0016614">
    <property type="term" value="F:oxidoreductase activity, acting on CH-OH group of donors"/>
    <property type="evidence" value="ECO:0007669"/>
    <property type="project" value="InterPro"/>
</dbReference>
<evidence type="ECO:0000256" key="3">
    <source>
        <dbReference type="ARBA" id="ARBA00022630"/>
    </source>
</evidence>
<feature type="active site" description="Proton acceptor" evidence="7">
    <location>
        <position position="581"/>
    </location>
</feature>
<reference evidence="11 12" key="1">
    <citation type="submission" date="2021-08" db="EMBL/GenBank/DDBJ databases">
        <title>Draft Genome Sequence of Phanerochaete sordida strain YK-624.</title>
        <authorList>
            <person name="Mori T."/>
            <person name="Dohra H."/>
            <person name="Suzuki T."/>
            <person name="Kawagishi H."/>
            <person name="Hirai H."/>
        </authorList>
    </citation>
    <scope>NUCLEOTIDE SEQUENCE [LARGE SCALE GENOMIC DNA]</scope>
    <source>
        <strain evidence="11 12">YK-624</strain>
    </source>
</reference>
<keyword evidence="12" id="KW-1185">Reference proteome</keyword>
<evidence type="ECO:0000256" key="5">
    <source>
        <dbReference type="ARBA" id="ARBA00022827"/>
    </source>
</evidence>
<evidence type="ECO:0000256" key="2">
    <source>
        <dbReference type="ARBA" id="ARBA00010790"/>
    </source>
</evidence>
<evidence type="ECO:0000256" key="9">
    <source>
        <dbReference type="RuleBase" id="RU003968"/>
    </source>
</evidence>
<evidence type="ECO:0000259" key="10">
    <source>
        <dbReference type="PROSITE" id="PS00623"/>
    </source>
</evidence>
<dbReference type="Pfam" id="PF00732">
    <property type="entry name" value="GMC_oxred_N"/>
    <property type="match status" value="1"/>
</dbReference>
<keyword evidence="3 9" id="KW-0285">Flavoprotein</keyword>
<accession>A0A9P3LCA2</accession>
<dbReference type="InterPro" id="IPR000172">
    <property type="entry name" value="GMC_OxRdtase_N"/>
</dbReference>
<protein>
    <submittedName>
        <fullName evidence="11">GMC oxidoreductase</fullName>
    </submittedName>
</protein>
<evidence type="ECO:0000256" key="7">
    <source>
        <dbReference type="PIRSR" id="PIRSR000137-1"/>
    </source>
</evidence>
<dbReference type="InterPro" id="IPR007867">
    <property type="entry name" value="GMC_OxRtase_C"/>
</dbReference>
<dbReference type="Pfam" id="PF05199">
    <property type="entry name" value="GMC_oxred_C"/>
    <property type="match status" value="1"/>
</dbReference>
<organism evidence="11 12">
    <name type="scientific">Phanerochaete sordida</name>
    <dbReference type="NCBI Taxonomy" id="48140"/>
    <lineage>
        <taxon>Eukaryota</taxon>
        <taxon>Fungi</taxon>
        <taxon>Dikarya</taxon>
        <taxon>Basidiomycota</taxon>
        <taxon>Agaricomycotina</taxon>
        <taxon>Agaricomycetes</taxon>
        <taxon>Polyporales</taxon>
        <taxon>Phanerochaetaceae</taxon>
        <taxon>Phanerochaete</taxon>
    </lineage>
</organism>
<dbReference type="Gene3D" id="3.50.50.60">
    <property type="entry name" value="FAD/NAD(P)-binding domain"/>
    <property type="match status" value="1"/>
</dbReference>
<comment type="similarity">
    <text evidence="2 9">Belongs to the GMC oxidoreductase family.</text>
</comment>
<evidence type="ECO:0000313" key="12">
    <source>
        <dbReference type="Proteomes" id="UP000703269"/>
    </source>
</evidence>
<dbReference type="Gene3D" id="3.30.560.10">
    <property type="entry name" value="Glucose Oxidase, domain 3"/>
    <property type="match status" value="1"/>
</dbReference>
<keyword evidence="5 8" id="KW-0274">FAD</keyword>
<keyword evidence="4" id="KW-0732">Signal</keyword>
<dbReference type="PANTHER" id="PTHR11552">
    <property type="entry name" value="GLUCOSE-METHANOL-CHOLINE GMC OXIDOREDUCTASE"/>
    <property type="match status" value="1"/>
</dbReference>
<dbReference type="InterPro" id="IPR036188">
    <property type="entry name" value="FAD/NAD-bd_sf"/>
</dbReference>
<evidence type="ECO:0000256" key="8">
    <source>
        <dbReference type="PIRSR" id="PIRSR000137-2"/>
    </source>
</evidence>
<name>A0A9P3LCA2_9APHY</name>
<feature type="binding site" evidence="8">
    <location>
        <position position="245"/>
    </location>
    <ligand>
        <name>FAD</name>
        <dbReference type="ChEBI" id="CHEBI:57692"/>
    </ligand>
</feature>
<dbReference type="SUPFAM" id="SSF51905">
    <property type="entry name" value="FAD/NAD(P)-binding domain"/>
    <property type="match status" value="1"/>
</dbReference>
<dbReference type="OrthoDB" id="269227at2759"/>
<dbReference type="EMBL" id="BPQB01000011">
    <property type="protein sequence ID" value="GJE88963.1"/>
    <property type="molecule type" value="Genomic_DNA"/>
</dbReference>
<keyword evidence="6" id="KW-0560">Oxidoreductase</keyword>
<feature type="binding site" evidence="8">
    <location>
        <position position="100"/>
    </location>
    <ligand>
        <name>FAD</name>
        <dbReference type="ChEBI" id="CHEBI:57692"/>
    </ligand>
</feature>
<dbReference type="PANTHER" id="PTHR11552:SF201">
    <property type="entry name" value="GLUCOSE-METHANOL-CHOLINE OXIDOREDUCTASE N-TERMINAL DOMAIN-CONTAINING PROTEIN"/>
    <property type="match status" value="1"/>
</dbReference>
<evidence type="ECO:0000313" key="11">
    <source>
        <dbReference type="EMBL" id="GJE88963.1"/>
    </source>
</evidence>
<dbReference type="AlphaFoldDB" id="A0A9P3LCA2"/>
<dbReference type="PIRSF" id="PIRSF000137">
    <property type="entry name" value="Alcohol_oxidase"/>
    <property type="match status" value="1"/>
</dbReference>
<comment type="caution">
    <text evidence="11">The sequence shown here is derived from an EMBL/GenBank/DDBJ whole genome shotgun (WGS) entry which is preliminary data.</text>
</comment>